<protein>
    <recommendedName>
        <fullName evidence="1">DUF402 domain-containing protein</fullName>
    </recommendedName>
</protein>
<dbReference type="Proteomes" id="UP000580797">
    <property type="component" value="Unassembled WGS sequence"/>
</dbReference>
<dbReference type="EMBL" id="JACHDR010000001">
    <property type="protein sequence ID" value="MBB5513818.1"/>
    <property type="molecule type" value="Genomic_DNA"/>
</dbReference>
<reference evidence="2 3" key="1">
    <citation type="submission" date="2020-08" db="EMBL/GenBank/DDBJ databases">
        <title>Sequencing the genomes of 1000 actinobacteria strains.</title>
        <authorList>
            <person name="Klenk H.-P."/>
        </authorList>
    </citation>
    <scope>NUCLEOTIDE SEQUENCE [LARGE SCALE GENOMIC DNA]</scope>
    <source>
        <strain evidence="2 3">DSM 105783</strain>
    </source>
</reference>
<accession>A0A7W8TVX4</accession>
<dbReference type="InterPro" id="IPR007295">
    <property type="entry name" value="DUF402"/>
</dbReference>
<evidence type="ECO:0000313" key="2">
    <source>
        <dbReference type="EMBL" id="MBB5513818.1"/>
    </source>
</evidence>
<dbReference type="SUPFAM" id="SSF159234">
    <property type="entry name" value="FomD-like"/>
    <property type="match status" value="1"/>
</dbReference>
<dbReference type="RefSeq" id="WP_183666258.1">
    <property type="nucleotide sequence ID" value="NZ_BAAARH010000008.1"/>
</dbReference>
<dbReference type="InterPro" id="IPR035930">
    <property type="entry name" value="FomD-like_sf"/>
</dbReference>
<dbReference type="Gene3D" id="2.40.380.10">
    <property type="entry name" value="FomD-like"/>
    <property type="match status" value="1"/>
</dbReference>
<proteinExistence type="predicted"/>
<gene>
    <name evidence="2" type="ORF">HD598_002505</name>
</gene>
<evidence type="ECO:0000313" key="3">
    <source>
        <dbReference type="Proteomes" id="UP000580797"/>
    </source>
</evidence>
<organism evidence="2 3">
    <name type="scientific">Neomicrococcus aestuarii</name>
    <dbReference type="NCBI Taxonomy" id="556325"/>
    <lineage>
        <taxon>Bacteria</taxon>
        <taxon>Bacillati</taxon>
        <taxon>Actinomycetota</taxon>
        <taxon>Actinomycetes</taxon>
        <taxon>Micrococcales</taxon>
        <taxon>Micrococcaceae</taxon>
        <taxon>Neomicrococcus</taxon>
    </lineage>
</organism>
<name>A0A7W8TVX4_9MICC</name>
<feature type="domain" description="DUF402" evidence="1">
    <location>
        <begin position="73"/>
        <end position="178"/>
    </location>
</feature>
<comment type="caution">
    <text evidence="2">The sequence shown here is derived from an EMBL/GenBank/DDBJ whole genome shotgun (WGS) entry which is preliminary data.</text>
</comment>
<evidence type="ECO:0000259" key="1">
    <source>
        <dbReference type="Pfam" id="PF04167"/>
    </source>
</evidence>
<sequence>MTRPSAMPEGLPQSLVGAPEVPVVGDLVVARAWKYDGGAHWVVPGAYEGADHHGHWIYQPAGALVARPGLAFIASWDAMCLIPHEGNWVATFYDERHLGGLRVYVDISTEVGWRKISRGWEVNSVDMDLDVVRSVVRGIFIDDEDEFEEHSIEFGYPDELIADMREAADHVLGLVREEREPFGSVANAWFERARIRKDTL</sequence>
<dbReference type="AlphaFoldDB" id="A0A7W8TVX4"/>
<dbReference type="Pfam" id="PF04167">
    <property type="entry name" value="DUF402"/>
    <property type="match status" value="1"/>
</dbReference>